<comment type="similarity">
    <text evidence="8">Belongs to the IRC22 family.</text>
</comment>
<organism evidence="12 13">
    <name type="scientific">Metschnikowia aff. pulcherrima</name>
    <dbReference type="NCBI Taxonomy" id="2163413"/>
    <lineage>
        <taxon>Eukaryota</taxon>
        <taxon>Fungi</taxon>
        <taxon>Dikarya</taxon>
        <taxon>Ascomycota</taxon>
        <taxon>Saccharomycotina</taxon>
        <taxon>Pichiomycetes</taxon>
        <taxon>Metschnikowiaceae</taxon>
        <taxon>Metschnikowia</taxon>
    </lineage>
</organism>
<gene>
    <name evidence="12" type="ORF">METSCH_F01580</name>
</gene>
<evidence type="ECO:0000256" key="11">
    <source>
        <dbReference type="SAM" id="SignalP"/>
    </source>
</evidence>
<keyword evidence="13" id="KW-1185">Reference proteome</keyword>
<sequence length="238" mass="26140">MKLSHWLFGAFAAVSKVLAAGDVVDELPQEPVAQFDLKNYELSYFIEEHPELTPSEAADLLHGESITLQYKISNEEESVITVVGLGGSFRDPLTGEPNVNLTTNSVEPLIIQPLTSATVRQKINLDFYPGDYVLAPEVYVAFNDELKGLSARGQLITVTEPPVSIFNPQFLFLEIIFFGVIGAAVYYFYGSALDKYLKGTAPVTKTGKSSASASGTQSTWVPKNYHPVDKKPRARKAY</sequence>
<protein>
    <recommendedName>
        <fullName evidence="14">Increased recombination centers protein 22</fullName>
    </recommendedName>
</protein>
<dbReference type="AlphaFoldDB" id="A0A4P6XSN0"/>
<keyword evidence="5 10" id="KW-1133">Transmembrane helix</keyword>
<feature type="chain" id="PRO_5020235074" description="Increased recombination centers protein 22" evidence="11">
    <location>
        <begin position="20"/>
        <end position="238"/>
    </location>
</feature>
<name>A0A4P6XSN0_9ASCO</name>
<keyword evidence="2 10" id="KW-0812">Transmembrane</keyword>
<feature type="transmembrane region" description="Helical" evidence="10">
    <location>
        <begin position="170"/>
        <end position="189"/>
    </location>
</feature>
<dbReference type="InterPro" id="IPR005595">
    <property type="entry name" value="TRAP_alpha"/>
</dbReference>
<evidence type="ECO:0000256" key="2">
    <source>
        <dbReference type="ARBA" id="ARBA00022692"/>
    </source>
</evidence>
<dbReference type="PANTHER" id="PTHR12924:SF0">
    <property type="entry name" value="TRANSLOCON-ASSOCIATED PROTEIN SUBUNIT ALPHA"/>
    <property type="match status" value="1"/>
</dbReference>
<evidence type="ECO:0000256" key="1">
    <source>
        <dbReference type="ARBA" id="ARBA00004115"/>
    </source>
</evidence>
<dbReference type="Pfam" id="PF03896">
    <property type="entry name" value="TRAP_alpha"/>
    <property type="match status" value="1"/>
</dbReference>
<comment type="subcellular location">
    <subcellularLocation>
        <location evidence="1">Endoplasmic reticulum membrane</location>
        <topology evidence="1">Single-pass type I membrane protein</topology>
    </subcellularLocation>
</comment>
<evidence type="ECO:0000313" key="13">
    <source>
        <dbReference type="Proteomes" id="UP000292447"/>
    </source>
</evidence>
<evidence type="ECO:0000256" key="9">
    <source>
        <dbReference type="SAM" id="MobiDB-lite"/>
    </source>
</evidence>
<evidence type="ECO:0000256" key="8">
    <source>
        <dbReference type="ARBA" id="ARBA00038311"/>
    </source>
</evidence>
<evidence type="ECO:0000256" key="10">
    <source>
        <dbReference type="SAM" id="Phobius"/>
    </source>
</evidence>
<evidence type="ECO:0000256" key="4">
    <source>
        <dbReference type="ARBA" id="ARBA00022824"/>
    </source>
</evidence>
<keyword evidence="3 11" id="KW-0732">Signal</keyword>
<evidence type="ECO:0000256" key="5">
    <source>
        <dbReference type="ARBA" id="ARBA00022989"/>
    </source>
</evidence>
<comment type="function">
    <text evidence="7">Is probably involved in a pathway contributing to genomic integrity.</text>
</comment>
<evidence type="ECO:0000313" key="12">
    <source>
        <dbReference type="EMBL" id="QBM90577.1"/>
    </source>
</evidence>
<dbReference type="GO" id="GO:0005789">
    <property type="term" value="C:endoplasmic reticulum membrane"/>
    <property type="evidence" value="ECO:0007669"/>
    <property type="project" value="UniProtKB-SubCell"/>
</dbReference>
<proteinExistence type="inferred from homology"/>
<dbReference type="PANTHER" id="PTHR12924">
    <property type="entry name" value="TRANSLOCON-ASSOCIATED PROTEIN, ALPHA SUBUNIT"/>
    <property type="match status" value="1"/>
</dbReference>
<dbReference type="EMBL" id="CP034461">
    <property type="protein sequence ID" value="QBM90577.1"/>
    <property type="molecule type" value="Genomic_DNA"/>
</dbReference>
<keyword evidence="4" id="KW-0256">Endoplasmic reticulum</keyword>
<evidence type="ECO:0000256" key="7">
    <source>
        <dbReference type="ARBA" id="ARBA00037565"/>
    </source>
</evidence>
<evidence type="ECO:0008006" key="14">
    <source>
        <dbReference type="Google" id="ProtNLM"/>
    </source>
</evidence>
<feature type="compositionally biased region" description="Polar residues" evidence="9">
    <location>
        <begin position="206"/>
        <end position="221"/>
    </location>
</feature>
<feature type="signal peptide" evidence="11">
    <location>
        <begin position="1"/>
        <end position="19"/>
    </location>
</feature>
<dbReference type="Proteomes" id="UP000292447">
    <property type="component" value="Chromosome VI"/>
</dbReference>
<keyword evidence="6 10" id="KW-0472">Membrane</keyword>
<dbReference type="STRING" id="2163413.A0A4P6XSN0"/>
<reference evidence="13" key="1">
    <citation type="submission" date="2019-03" db="EMBL/GenBank/DDBJ databases">
        <title>Snf2 controls pulcherriminic acid biosynthesis and connects pigmentation and antifungal activity of the yeast Metschnikowia pulcherrima.</title>
        <authorList>
            <person name="Gore-Lloyd D."/>
            <person name="Sumann I."/>
            <person name="Brachmann A.O."/>
            <person name="Schneeberger K."/>
            <person name="Ortiz-Merino R.A."/>
            <person name="Moreno-Beltran M."/>
            <person name="Schlaefli M."/>
            <person name="Kirner P."/>
            <person name="Santos Kron A."/>
            <person name="Wolfe K.H."/>
            <person name="Piel J."/>
            <person name="Ahrens C.H."/>
            <person name="Henk D."/>
            <person name="Freimoser F.M."/>
        </authorList>
    </citation>
    <scope>NUCLEOTIDE SEQUENCE [LARGE SCALE GENOMIC DNA]</scope>
    <source>
        <strain evidence="13">APC 1.2</strain>
    </source>
</reference>
<accession>A0A4P6XSN0</accession>
<feature type="region of interest" description="Disordered" evidence="9">
    <location>
        <begin position="205"/>
        <end position="238"/>
    </location>
</feature>
<evidence type="ECO:0000256" key="3">
    <source>
        <dbReference type="ARBA" id="ARBA00022729"/>
    </source>
</evidence>
<evidence type="ECO:0000256" key="6">
    <source>
        <dbReference type="ARBA" id="ARBA00023136"/>
    </source>
</evidence>